<evidence type="ECO:0000256" key="6">
    <source>
        <dbReference type="SAM" id="Phobius"/>
    </source>
</evidence>
<evidence type="ECO:0000256" key="2">
    <source>
        <dbReference type="ARBA" id="ARBA00022692"/>
    </source>
</evidence>
<dbReference type="AlphaFoldDB" id="S8C739"/>
<evidence type="ECO:0000256" key="4">
    <source>
        <dbReference type="ARBA" id="ARBA00023136"/>
    </source>
</evidence>
<evidence type="ECO:0000259" key="7">
    <source>
        <dbReference type="SMART" id="SM00693"/>
    </source>
</evidence>
<evidence type="ECO:0000313" key="9">
    <source>
        <dbReference type="Proteomes" id="UP000015100"/>
    </source>
</evidence>
<keyword evidence="9" id="KW-1185">Reference proteome</keyword>
<dbReference type="Proteomes" id="UP000015100">
    <property type="component" value="Unassembled WGS sequence"/>
</dbReference>
<feature type="region of interest" description="Disordered" evidence="5">
    <location>
        <begin position="93"/>
        <end position="140"/>
    </location>
</feature>
<dbReference type="HOGENOM" id="CLU_016397_1_1_1"/>
<dbReference type="EMBL" id="AQGS01000072">
    <property type="protein sequence ID" value="EPS43537.1"/>
    <property type="molecule type" value="Genomic_DNA"/>
</dbReference>
<dbReference type="SMART" id="SM00693">
    <property type="entry name" value="DysFN"/>
    <property type="match status" value="1"/>
</dbReference>
<dbReference type="PANTHER" id="PTHR31679:SF2">
    <property type="entry name" value="PEROXISOMAL MEMBRANE PROTEIN PEX30-RELATED"/>
    <property type="match status" value="1"/>
</dbReference>
<evidence type="ECO:0000313" key="8">
    <source>
        <dbReference type="EMBL" id="EPS43537.1"/>
    </source>
</evidence>
<reference evidence="9" key="2">
    <citation type="submission" date="2013-04" db="EMBL/GenBank/DDBJ databases">
        <title>Genomic mechanisms accounting for the adaptation to parasitism in nematode-trapping fungi.</title>
        <authorList>
            <person name="Ahren D.G."/>
        </authorList>
    </citation>
    <scope>NUCLEOTIDE SEQUENCE [LARGE SCALE GENOMIC DNA]</scope>
    <source>
        <strain evidence="9">CBS 200.50</strain>
    </source>
</reference>
<keyword evidence="3 6" id="KW-1133">Transmembrane helix</keyword>
<evidence type="ECO:0000256" key="5">
    <source>
        <dbReference type="SAM" id="MobiDB-lite"/>
    </source>
</evidence>
<feature type="compositionally biased region" description="Low complexity" evidence="5">
    <location>
        <begin position="547"/>
        <end position="556"/>
    </location>
</feature>
<name>S8C739_DACHA</name>
<feature type="compositionally biased region" description="Acidic residues" evidence="5">
    <location>
        <begin position="527"/>
        <end position="541"/>
    </location>
</feature>
<dbReference type="OrthoDB" id="5586090at2759"/>
<evidence type="ECO:0000256" key="3">
    <source>
        <dbReference type="ARBA" id="ARBA00022989"/>
    </source>
</evidence>
<feature type="domain" description="Peroxin/Ferlin" evidence="7">
    <location>
        <begin position="415"/>
        <end position="482"/>
    </location>
</feature>
<feature type="compositionally biased region" description="Pro residues" evidence="5">
    <location>
        <begin position="361"/>
        <end position="371"/>
    </location>
</feature>
<dbReference type="InterPro" id="IPR006614">
    <property type="entry name" value="Peroxin/Ferlin"/>
</dbReference>
<dbReference type="InterPro" id="IPR052646">
    <property type="entry name" value="Peroxisomal_PEX28-32"/>
</dbReference>
<dbReference type="GO" id="GO:0012505">
    <property type="term" value="C:endomembrane system"/>
    <property type="evidence" value="ECO:0007669"/>
    <property type="project" value="UniProtKB-SubCell"/>
</dbReference>
<feature type="transmembrane region" description="Helical" evidence="6">
    <location>
        <begin position="284"/>
        <end position="304"/>
    </location>
</feature>
<gene>
    <name evidence="8" type="ORF">H072_2470</name>
</gene>
<feature type="region of interest" description="Disordered" evidence="5">
    <location>
        <begin position="355"/>
        <end position="391"/>
    </location>
</feature>
<sequence length="564" mass="62911">MVVMVPGIPAPAAVVCKPTRTKHVAVTHFHHHHHHHRIDLDIQLPPAAIPRSLARDSPLLGYRANLVHRPPLPPPPSVDDAIIHTDTPWLSYMSAPNQNPRHPSSAGGASSSNGYLAAPENATNDPNPPTVAPFSKSPSSSERASYHQVFQKSPLLVSTPPQVTKALSQVYPYAKFGNQVAGLLTWTTADPWESFLLVASFWAVTLYGDLVIRWLGNVLVVLVLALGMFARNHNRKDEHPSLDDILDTLQLLSARLTILTDPFTSLAAFLSVGQSPTTATMGPTLITLFIRILFVSPVWIALCSPPFHIITPRRVVMFVGTAFLSWHSRPARVTRTILWRSAMIRDICERITGLNLTPQEIPQPPPLPPRGPLGRKGSEDKSSHKRTPSSVVASHFMNKSSPLGNLNQNRGTAPGVRFTFSIYENQRRWLGVGWTSSLFAYERPAWTDEHLSACPPMEEFQLPDAKNGMKWRWVEGQKWQVEGEEDGKKPGNGWVYFDNKWRNGKRGVDSWSAYTRRRRWYRNAELVEDDEADDTATEDMAEITPATSVTNETMVTETEEVPTK</sequence>
<keyword evidence="4 6" id="KW-0472">Membrane</keyword>
<dbReference type="eggNOG" id="ENOG502QT80">
    <property type="taxonomic scope" value="Eukaryota"/>
</dbReference>
<comment type="subcellular location">
    <subcellularLocation>
        <location evidence="1">Endomembrane system</location>
        <topology evidence="1">Multi-pass membrane protein</topology>
    </subcellularLocation>
</comment>
<dbReference type="OMA" id="PPFYILT"/>
<comment type="caution">
    <text evidence="8">The sequence shown here is derived from an EMBL/GenBank/DDBJ whole genome shotgun (WGS) entry which is preliminary data.</text>
</comment>
<feature type="region of interest" description="Disordered" evidence="5">
    <location>
        <begin position="527"/>
        <end position="564"/>
    </location>
</feature>
<accession>S8C739</accession>
<reference evidence="8 9" key="1">
    <citation type="journal article" date="2013" name="PLoS Genet.">
        <title>Genomic mechanisms accounting for the adaptation to parasitism in nematode-trapping fungi.</title>
        <authorList>
            <person name="Meerupati T."/>
            <person name="Andersson K.M."/>
            <person name="Friman E."/>
            <person name="Kumar D."/>
            <person name="Tunlid A."/>
            <person name="Ahren D."/>
        </authorList>
    </citation>
    <scope>NUCLEOTIDE SEQUENCE [LARGE SCALE GENOMIC DNA]</scope>
    <source>
        <strain evidence="8 9">CBS 200.50</strain>
    </source>
</reference>
<dbReference type="InterPro" id="IPR010482">
    <property type="entry name" value="TECPR1-like_DysF"/>
</dbReference>
<protein>
    <recommendedName>
        <fullName evidence="7">Peroxin/Ferlin domain-containing protein</fullName>
    </recommendedName>
</protein>
<dbReference type="PANTHER" id="PTHR31679">
    <property type="entry name" value="PEROXISOMAL MEMBRANE PROTEIN PEX30-RELATED"/>
    <property type="match status" value="1"/>
</dbReference>
<feature type="transmembrane region" description="Helical" evidence="6">
    <location>
        <begin position="211"/>
        <end position="230"/>
    </location>
</feature>
<keyword evidence="2 6" id="KW-0812">Transmembrane</keyword>
<proteinExistence type="predicted"/>
<dbReference type="GO" id="GO:0007031">
    <property type="term" value="P:peroxisome organization"/>
    <property type="evidence" value="ECO:0007669"/>
    <property type="project" value="UniProtKB-ARBA"/>
</dbReference>
<dbReference type="GO" id="GO:0005778">
    <property type="term" value="C:peroxisomal membrane"/>
    <property type="evidence" value="ECO:0007669"/>
    <property type="project" value="TreeGrafter"/>
</dbReference>
<organism evidence="8 9">
    <name type="scientific">Dactylellina haptotyla (strain CBS 200.50)</name>
    <name type="common">Nematode-trapping fungus</name>
    <name type="synonym">Monacrosporium haptotylum</name>
    <dbReference type="NCBI Taxonomy" id="1284197"/>
    <lineage>
        <taxon>Eukaryota</taxon>
        <taxon>Fungi</taxon>
        <taxon>Dikarya</taxon>
        <taxon>Ascomycota</taxon>
        <taxon>Pezizomycotina</taxon>
        <taxon>Orbiliomycetes</taxon>
        <taxon>Orbiliales</taxon>
        <taxon>Orbiliaceae</taxon>
        <taxon>Dactylellina</taxon>
    </lineage>
</organism>
<dbReference type="Pfam" id="PF06398">
    <property type="entry name" value="Pex24p"/>
    <property type="match status" value="1"/>
</dbReference>
<dbReference type="STRING" id="1284197.S8C739"/>
<evidence type="ECO:0000256" key="1">
    <source>
        <dbReference type="ARBA" id="ARBA00004127"/>
    </source>
</evidence>